<feature type="region of interest" description="Disordered" evidence="2">
    <location>
        <begin position="438"/>
        <end position="493"/>
    </location>
</feature>
<dbReference type="SMART" id="SM01041">
    <property type="entry name" value="BRO1"/>
    <property type="match status" value="1"/>
</dbReference>
<dbReference type="PANTHER" id="PTHR23032:SF13">
    <property type="entry name" value="BRO1 DOMAIN-CONTAINING PROTEIN BROX"/>
    <property type="match status" value="1"/>
</dbReference>
<dbReference type="GeneID" id="17089996"/>
<organism evidence="4 5">
    <name type="scientific">Galdieria sulphuraria</name>
    <name type="common">Red alga</name>
    <dbReference type="NCBI Taxonomy" id="130081"/>
    <lineage>
        <taxon>Eukaryota</taxon>
        <taxon>Rhodophyta</taxon>
        <taxon>Bangiophyceae</taxon>
        <taxon>Galdieriales</taxon>
        <taxon>Galdieriaceae</taxon>
        <taxon>Galdieria</taxon>
    </lineage>
</organism>
<dbReference type="KEGG" id="gsl:Gasu_13040"/>
<dbReference type="EMBL" id="KB454492">
    <property type="protein sequence ID" value="EME31332.1"/>
    <property type="molecule type" value="Genomic_DNA"/>
</dbReference>
<dbReference type="PANTHER" id="PTHR23032">
    <property type="entry name" value="BRO1 DOMAIN-CONTAINING PROTEIN BROX"/>
    <property type="match status" value="1"/>
</dbReference>
<dbReference type="RefSeq" id="XP_005707852.1">
    <property type="nucleotide sequence ID" value="XM_005707795.1"/>
</dbReference>
<dbReference type="Gene3D" id="1.25.40.280">
    <property type="entry name" value="alix/aip1 like domains"/>
    <property type="match status" value="1"/>
</dbReference>
<evidence type="ECO:0000256" key="1">
    <source>
        <dbReference type="ARBA" id="ARBA00008901"/>
    </source>
</evidence>
<dbReference type="InterPro" id="IPR038898">
    <property type="entry name" value="BROX"/>
</dbReference>
<feature type="compositionally biased region" description="Polar residues" evidence="2">
    <location>
        <begin position="438"/>
        <end position="453"/>
    </location>
</feature>
<dbReference type="STRING" id="130081.M2XME0"/>
<name>M2XME0_GALSU</name>
<dbReference type="PROSITE" id="PS51180">
    <property type="entry name" value="BRO1"/>
    <property type="match status" value="1"/>
</dbReference>
<dbReference type="InterPro" id="IPR004328">
    <property type="entry name" value="BRO1_dom"/>
</dbReference>
<reference evidence="5" key="1">
    <citation type="journal article" date="2013" name="Science">
        <title>Gene transfer from bacteria and archaea facilitated evolution of an extremophilic eukaryote.</title>
        <authorList>
            <person name="Schonknecht G."/>
            <person name="Chen W.H."/>
            <person name="Ternes C.M."/>
            <person name="Barbier G.G."/>
            <person name="Shrestha R.P."/>
            <person name="Stanke M."/>
            <person name="Brautigam A."/>
            <person name="Baker B.J."/>
            <person name="Banfield J.F."/>
            <person name="Garavito R.M."/>
            <person name="Carr K."/>
            <person name="Wilkerson C."/>
            <person name="Rensing S.A."/>
            <person name="Gagneul D."/>
            <person name="Dickenson N.E."/>
            <person name="Oesterhelt C."/>
            <person name="Lercher M.J."/>
            <person name="Weber A.P."/>
        </authorList>
    </citation>
    <scope>NUCLEOTIDE SEQUENCE [LARGE SCALE GENOMIC DNA]</scope>
    <source>
        <strain evidence="5">074W</strain>
    </source>
</reference>
<feature type="domain" description="BRO1" evidence="3">
    <location>
        <begin position="62"/>
        <end position="493"/>
    </location>
</feature>
<comment type="similarity">
    <text evidence="1">Belongs to the BROX family.</text>
</comment>
<dbReference type="Gramene" id="EME31332">
    <property type="protein sequence ID" value="EME31332"/>
    <property type="gene ID" value="Gasu_13040"/>
</dbReference>
<keyword evidence="5" id="KW-1185">Reference proteome</keyword>
<evidence type="ECO:0000256" key="2">
    <source>
        <dbReference type="SAM" id="MobiDB-lite"/>
    </source>
</evidence>
<feature type="compositionally biased region" description="Basic and acidic residues" evidence="2">
    <location>
        <begin position="456"/>
        <end position="480"/>
    </location>
</feature>
<proteinExistence type="inferred from homology"/>
<dbReference type="Pfam" id="PF03097">
    <property type="entry name" value="BRO1"/>
    <property type="match status" value="1"/>
</dbReference>
<dbReference type="OrthoDB" id="10266451at2759"/>
<dbReference type="InterPro" id="IPR038499">
    <property type="entry name" value="BRO1_sf"/>
</dbReference>
<evidence type="ECO:0000259" key="3">
    <source>
        <dbReference type="PROSITE" id="PS51180"/>
    </source>
</evidence>
<dbReference type="AlphaFoldDB" id="M2XME0"/>
<evidence type="ECO:0000313" key="5">
    <source>
        <dbReference type="Proteomes" id="UP000030680"/>
    </source>
</evidence>
<dbReference type="eggNOG" id="ENOG502SAS3">
    <property type="taxonomic scope" value="Eukaryota"/>
</dbReference>
<accession>M2XME0</accession>
<dbReference type="Proteomes" id="UP000030680">
    <property type="component" value="Unassembled WGS sequence"/>
</dbReference>
<protein>
    <submittedName>
        <fullName evidence="4">Protein tyrosine phosphatase</fullName>
    </submittedName>
</protein>
<sequence>MNRKCSPKEIAVQRIQFSMLGKFKHHFENDNEASKPLFMSLFKSRESKDEENSSSNLRKNFGIFSLGSNSLFRTPRTKTVNFSSWFPLATSEEKTILKEAQLARNRLEQALNNNREPEFIVLAIQGYLRYLPDLSIMVDAREKKDLQLMSYEWKSNFAVEERFFEEKYHSFEIAMVLMTLGIMKLRMANDKFGSASEAEVNEASHHLGEAAGIFQFLRNSVLPDCIIDVGRGSPPDVHPVSADMFYSLALGQSQQLILRRGELKGMSDGTLLKVALGVLEYYEAAEKQAASIRGCAKPSEYLTKLAKYSSIVLKATCYYYMGKQAHSDGKHGLKVACLRASLETLTKDRLKKINSKFRFDSLKQLANSTFQNSTNLFEEYYRQNTSVYYEREPDVGELVFLAGRSLVKMVPFALPESGIDRDTIAKRLELLKRNSIKESNSPQRLDDSQTFSDFESEQKENDPISTGEKRLPQNRNRENDTDSPSAPPSLDVE</sequence>
<evidence type="ECO:0000313" key="4">
    <source>
        <dbReference type="EMBL" id="EME31332.1"/>
    </source>
</evidence>
<gene>
    <name evidence="4" type="ORF">Gasu_13040</name>
</gene>
<dbReference type="OMA" id="NEASHHL"/>